<evidence type="ECO:0000313" key="1">
    <source>
        <dbReference type="EMBL" id="GFQ72880.1"/>
    </source>
</evidence>
<keyword evidence="2" id="KW-1185">Reference proteome</keyword>
<dbReference type="AlphaFoldDB" id="A0A8X6F728"/>
<reference evidence="1" key="1">
    <citation type="submission" date="2020-07" db="EMBL/GenBank/DDBJ databases">
        <title>Multicomponent nature underlies the extraordinary mechanical properties of spider dragline silk.</title>
        <authorList>
            <person name="Kono N."/>
            <person name="Nakamura H."/>
            <person name="Mori M."/>
            <person name="Yoshida Y."/>
            <person name="Ohtoshi R."/>
            <person name="Malay A.D."/>
            <person name="Moran D.A.P."/>
            <person name="Tomita M."/>
            <person name="Numata K."/>
            <person name="Arakawa K."/>
        </authorList>
    </citation>
    <scope>NUCLEOTIDE SEQUENCE</scope>
</reference>
<gene>
    <name evidence="1" type="primary">AVEN_205996_1</name>
    <name evidence="1" type="ORF">TNCT_590631</name>
</gene>
<dbReference type="OrthoDB" id="6429827at2759"/>
<dbReference type="Proteomes" id="UP000887116">
    <property type="component" value="Unassembled WGS sequence"/>
</dbReference>
<proteinExistence type="predicted"/>
<dbReference type="EMBL" id="BMAO01021217">
    <property type="protein sequence ID" value="GFQ72880.1"/>
    <property type="molecule type" value="Genomic_DNA"/>
</dbReference>
<evidence type="ECO:0000313" key="2">
    <source>
        <dbReference type="Proteomes" id="UP000887116"/>
    </source>
</evidence>
<accession>A0A8X6F728</accession>
<name>A0A8X6F728_TRICU</name>
<organism evidence="1 2">
    <name type="scientific">Trichonephila clavata</name>
    <name type="common">Joro spider</name>
    <name type="synonym">Nephila clavata</name>
    <dbReference type="NCBI Taxonomy" id="2740835"/>
    <lineage>
        <taxon>Eukaryota</taxon>
        <taxon>Metazoa</taxon>
        <taxon>Ecdysozoa</taxon>
        <taxon>Arthropoda</taxon>
        <taxon>Chelicerata</taxon>
        <taxon>Arachnida</taxon>
        <taxon>Araneae</taxon>
        <taxon>Araneomorphae</taxon>
        <taxon>Entelegynae</taxon>
        <taxon>Araneoidea</taxon>
        <taxon>Nephilidae</taxon>
        <taxon>Trichonephila</taxon>
    </lineage>
</organism>
<comment type="caution">
    <text evidence="1">The sequence shown here is derived from an EMBL/GenBank/DDBJ whole genome shotgun (WGS) entry which is preliminary data.</text>
</comment>
<sequence length="463" mass="53016">MECESDNVISSVHEECNEVSAFPVEKNDSEMNILSKTMQNEQKKDSSMIVSTNVSLEPLVFKGYEKSNDTEFENVLTKNSLSGNEMFFDSEKNSIYQIKNENCIFPQITCNITASTINENGSEDININHKPEIEISNESGNGSSFQKEFCETAEVKNDNLKMENDFQLKMDLDYILNSGSNNSNSDCSSSGIENDFDENMLNNSKIDSKIDKSKSEEASFINLTKVENNLFESEGKKEISFDSIKFPYRNSSNPFEVVVPLIGKNVIESGDIKPFNHRYDLARERNRLKGLQEASSVPRISYHDWRKQRDARPQEEKDKEEKQEKLVAIKTAAYIIKISISILQELQKADSDQEIIERLFLRFLRVPVSTLSLLFVSQFIHIIMYIRSSSHFSLKLRQIANECYLKCHVMFPIPNGYNFETVYTSEVKKNLPEQFDTMHNIILDYGDFECSSSESSDSAFADE</sequence>
<protein>
    <submittedName>
        <fullName evidence="1">Uncharacterized protein</fullName>
    </submittedName>
</protein>